<gene>
    <name evidence="1" type="ORF">RHMOL_Rhmol03G0018400</name>
</gene>
<proteinExistence type="predicted"/>
<dbReference type="Proteomes" id="UP001062846">
    <property type="component" value="Chromosome 3"/>
</dbReference>
<accession>A0ACC0PAK3</accession>
<dbReference type="EMBL" id="CM046390">
    <property type="protein sequence ID" value="KAI8562229.1"/>
    <property type="molecule type" value="Genomic_DNA"/>
</dbReference>
<comment type="caution">
    <text evidence="1">The sequence shown here is derived from an EMBL/GenBank/DDBJ whole genome shotgun (WGS) entry which is preliminary data.</text>
</comment>
<evidence type="ECO:0000313" key="2">
    <source>
        <dbReference type="Proteomes" id="UP001062846"/>
    </source>
</evidence>
<sequence length="217" mass="23979">MIFSPRCPDLPLTLSPVQSPVILDRAFSEIETLGNCQWRRFGADLTCCDLRFALFRRSMLCCCGGRSVSSEFLRLLYNVDPSYTPARVSFEISNSPNRISNSYCGWLLILLEIDVSTAIIRNLRWTHPAADPARLRESVVALFVCGPVAALSIRRHIADLSVRGPIVALSVRRPVAVLSIRGPVCLRACRGPVCPWACSGPVYPQAYRGPVCPRVSC</sequence>
<reference evidence="1" key="1">
    <citation type="submission" date="2022-02" db="EMBL/GenBank/DDBJ databases">
        <title>Plant Genome Project.</title>
        <authorList>
            <person name="Zhang R.-G."/>
        </authorList>
    </citation>
    <scope>NUCLEOTIDE SEQUENCE</scope>
    <source>
        <strain evidence="1">AT1</strain>
    </source>
</reference>
<evidence type="ECO:0000313" key="1">
    <source>
        <dbReference type="EMBL" id="KAI8562229.1"/>
    </source>
</evidence>
<organism evidence="1 2">
    <name type="scientific">Rhododendron molle</name>
    <name type="common">Chinese azalea</name>
    <name type="synonym">Azalea mollis</name>
    <dbReference type="NCBI Taxonomy" id="49168"/>
    <lineage>
        <taxon>Eukaryota</taxon>
        <taxon>Viridiplantae</taxon>
        <taxon>Streptophyta</taxon>
        <taxon>Embryophyta</taxon>
        <taxon>Tracheophyta</taxon>
        <taxon>Spermatophyta</taxon>
        <taxon>Magnoliopsida</taxon>
        <taxon>eudicotyledons</taxon>
        <taxon>Gunneridae</taxon>
        <taxon>Pentapetalae</taxon>
        <taxon>asterids</taxon>
        <taxon>Ericales</taxon>
        <taxon>Ericaceae</taxon>
        <taxon>Ericoideae</taxon>
        <taxon>Rhodoreae</taxon>
        <taxon>Rhododendron</taxon>
    </lineage>
</organism>
<name>A0ACC0PAK3_RHOML</name>
<keyword evidence="2" id="KW-1185">Reference proteome</keyword>
<protein>
    <submittedName>
        <fullName evidence="1">Uncharacterized protein</fullName>
    </submittedName>
</protein>